<keyword evidence="7" id="KW-0966">Cell projection</keyword>
<feature type="region of interest" description="Disordered" evidence="6">
    <location>
        <begin position="1"/>
        <end position="25"/>
    </location>
</feature>
<dbReference type="HOGENOM" id="CLU_147249_3_4_9"/>
<evidence type="ECO:0000256" key="1">
    <source>
        <dbReference type="ARBA" id="ARBA00004117"/>
    </source>
</evidence>
<dbReference type="KEGG" id="pth:PTH_2090"/>
<dbReference type="STRING" id="370438.PTH_2090"/>
<keyword evidence="7" id="KW-0969">Cilium</keyword>
<evidence type="ECO:0000256" key="3">
    <source>
        <dbReference type="ARBA" id="ARBA00023143"/>
    </source>
</evidence>
<proteinExistence type="inferred from homology"/>
<protein>
    <recommendedName>
        <fullName evidence="4 5">Flagellar hook-basal body complex protein FliE</fullName>
    </recommendedName>
</protein>
<dbReference type="HAMAP" id="MF_00724">
    <property type="entry name" value="FliE"/>
    <property type="match status" value="1"/>
</dbReference>
<keyword evidence="3 4" id="KW-0975">Bacterial flagellum</keyword>
<comment type="subcellular location">
    <subcellularLocation>
        <location evidence="1 4">Bacterial flagellum basal body</location>
    </subcellularLocation>
</comment>
<keyword evidence="7" id="KW-0282">Flagellum</keyword>
<organism evidence="7 8">
    <name type="scientific">Pelotomaculum thermopropionicum (strain DSM 13744 / JCM 10971 / SI)</name>
    <dbReference type="NCBI Taxonomy" id="370438"/>
    <lineage>
        <taxon>Bacteria</taxon>
        <taxon>Bacillati</taxon>
        <taxon>Bacillota</taxon>
        <taxon>Clostridia</taxon>
        <taxon>Eubacteriales</taxon>
        <taxon>Desulfotomaculaceae</taxon>
        <taxon>Pelotomaculum</taxon>
    </lineage>
</organism>
<comment type="similarity">
    <text evidence="2 4">Belongs to the FliE family.</text>
</comment>
<accession>A5D0F8</accession>
<dbReference type="GO" id="GO:0071973">
    <property type="term" value="P:bacterial-type flagellum-dependent cell motility"/>
    <property type="evidence" value="ECO:0007669"/>
    <property type="project" value="InterPro"/>
</dbReference>
<evidence type="ECO:0000256" key="6">
    <source>
        <dbReference type="SAM" id="MobiDB-lite"/>
    </source>
</evidence>
<evidence type="ECO:0000256" key="2">
    <source>
        <dbReference type="ARBA" id="ARBA00009272"/>
    </source>
</evidence>
<evidence type="ECO:0000256" key="4">
    <source>
        <dbReference type="HAMAP-Rule" id="MF_00724"/>
    </source>
</evidence>
<dbReference type="EMBL" id="AP009389">
    <property type="protein sequence ID" value="BAF60271.1"/>
    <property type="molecule type" value="Genomic_DNA"/>
</dbReference>
<dbReference type="PANTHER" id="PTHR34653:SF1">
    <property type="entry name" value="FLAGELLAR HOOK-BASAL BODY COMPLEX PROTEIN FLIE"/>
    <property type="match status" value="1"/>
</dbReference>
<dbReference type="InterPro" id="IPR001624">
    <property type="entry name" value="FliE"/>
</dbReference>
<evidence type="ECO:0000313" key="7">
    <source>
        <dbReference type="EMBL" id="BAF60271.1"/>
    </source>
</evidence>
<dbReference type="Pfam" id="PF02049">
    <property type="entry name" value="FliE"/>
    <property type="match status" value="1"/>
</dbReference>
<keyword evidence="8" id="KW-1185">Reference proteome</keyword>
<dbReference type="eggNOG" id="COG1677">
    <property type="taxonomic scope" value="Bacteria"/>
</dbReference>
<gene>
    <name evidence="7" type="primary">FliE</name>
    <name evidence="4" type="synonym">fliE</name>
    <name evidence="7" type="ordered locus">PTH_2090</name>
</gene>
<dbReference type="NCBIfam" id="TIGR00205">
    <property type="entry name" value="fliE"/>
    <property type="match status" value="1"/>
</dbReference>
<dbReference type="GO" id="GO:0003774">
    <property type="term" value="F:cytoskeletal motor activity"/>
    <property type="evidence" value="ECO:0007669"/>
    <property type="project" value="InterPro"/>
</dbReference>
<sequence length="95" mass="10345">MQVPSVGPALLPQPAGGKQEAGGSSFSEMLQDALKKVNDAQVKADNLARQLLTGEVQDIHQVTVAMQEARLTMQLAVEVRNKIIEAYQEISRMQV</sequence>
<evidence type="ECO:0000256" key="5">
    <source>
        <dbReference type="NCBIfam" id="TIGR00205"/>
    </source>
</evidence>
<evidence type="ECO:0000313" key="8">
    <source>
        <dbReference type="Proteomes" id="UP000006556"/>
    </source>
</evidence>
<dbReference type="GO" id="GO:0005198">
    <property type="term" value="F:structural molecule activity"/>
    <property type="evidence" value="ECO:0007669"/>
    <property type="project" value="UniProtKB-UniRule"/>
</dbReference>
<dbReference type="PRINTS" id="PR01006">
    <property type="entry name" value="FLGHOOKFLIE"/>
</dbReference>
<dbReference type="Proteomes" id="UP000006556">
    <property type="component" value="Chromosome"/>
</dbReference>
<reference evidence="8" key="1">
    <citation type="journal article" date="2008" name="Genome Res.">
        <title>The genome of Pelotomaculum thermopropionicum reveals niche-associated evolution in anaerobic microbiota.</title>
        <authorList>
            <person name="Kosaka T."/>
            <person name="Kato S."/>
            <person name="Shimoyama T."/>
            <person name="Ishii S."/>
            <person name="Abe T."/>
            <person name="Watanabe K."/>
        </authorList>
    </citation>
    <scope>NUCLEOTIDE SEQUENCE [LARGE SCALE GENOMIC DNA]</scope>
    <source>
        <strain evidence="8">DSM 13744 / JCM 10971 / SI</strain>
    </source>
</reference>
<dbReference type="GO" id="GO:0009425">
    <property type="term" value="C:bacterial-type flagellum basal body"/>
    <property type="evidence" value="ECO:0007669"/>
    <property type="project" value="UniProtKB-SubCell"/>
</dbReference>
<dbReference type="AlphaFoldDB" id="A5D0F8"/>
<dbReference type="PANTHER" id="PTHR34653">
    <property type="match status" value="1"/>
</dbReference>
<name>A5D0F8_PELTS</name>